<dbReference type="Gene3D" id="3.40.50.11720">
    <property type="entry name" value="3-Deoxy-D-manno-octulosonic-acid transferase, N-terminal domain"/>
    <property type="match status" value="1"/>
</dbReference>
<dbReference type="InterPro" id="IPR039901">
    <property type="entry name" value="Kdotransferase"/>
</dbReference>
<organism evidence="3">
    <name type="scientific">marine metagenome</name>
    <dbReference type="NCBI Taxonomy" id="408172"/>
    <lineage>
        <taxon>unclassified sequences</taxon>
        <taxon>metagenomes</taxon>
        <taxon>ecological metagenomes</taxon>
    </lineage>
</organism>
<evidence type="ECO:0000259" key="2">
    <source>
        <dbReference type="Pfam" id="PF04413"/>
    </source>
</evidence>
<accession>A0A382VQJ4</accession>
<feature type="domain" description="3-deoxy-D-manno-octulosonic-acid transferase N-terminal" evidence="2">
    <location>
        <begin position="1"/>
        <end position="86"/>
    </location>
</feature>
<sequence length="283" mass="32552">NPSLVIWIESDIWPITMHALKKLKINAILVNVRMSPQSFNKWKKISFFYKQTLECFSEIYAQSQIDQKRIASLIKREVKFIGNLKLASLKKTLLQNHNPNLTFNNKSLNLMIVSSHEGEEEELLPMIKKLIGNNSNMRIILAPRHPKRSTKIKSLCNSLQIPSKLEDNNFSNSREIVIVNSFGHLASYFESSDIVFLGGSLISKGGHNPLEPAVHNCALITGPFIYNWQNIYEDMFINDACLKIQTVDDLEIKIQDLISNDDLMKKMKMNAYKYAQKKFFNTQ</sequence>
<dbReference type="GO" id="GO:0009245">
    <property type="term" value="P:lipid A biosynthetic process"/>
    <property type="evidence" value="ECO:0007669"/>
    <property type="project" value="TreeGrafter"/>
</dbReference>
<evidence type="ECO:0000256" key="1">
    <source>
        <dbReference type="ARBA" id="ARBA00022679"/>
    </source>
</evidence>
<gene>
    <name evidence="3" type="ORF">METZ01_LOCUS401627</name>
</gene>
<dbReference type="PANTHER" id="PTHR42755">
    <property type="entry name" value="3-DEOXY-MANNO-OCTULOSONATE CYTIDYLYLTRANSFERASE"/>
    <property type="match status" value="1"/>
</dbReference>
<dbReference type="GO" id="GO:0005886">
    <property type="term" value="C:plasma membrane"/>
    <property type="evidence" value="ECO:0007669"/>
    <property type="project" value="TreeGrafter"/>
</dbReference>
<protein>
    <recommendedName>
        <fullName evidence="2">3-deoxy-D-manno-octulosonic-acid transferase N-terminal domain-containing protein</fullName>
    </recommendedName>
</protein>
<feature type="non-terminal residue" evidence="3">
    <location>
        <position position="1"/>
    </location>
</feature>
<dbReference type="PANTHER" id="PTHR42755:SF1">
    <property type="entry name" value="3-DEOXY-D-MANNO-OCTULOSONIC ACID TRANSFERASE, MITOCHONDRIAL-RELATED"/>
    <property type="match status" value="1"/>
</dbReference>
<dbReference type="EMBL" id="UINC01153835">
    <property type="protein sequence ID" value="SVD48773.1"/>
    <property type="molecule type" value="Genomic_DNA"/>
</dbReference>
<keyword evidence="1" id="KW-0808">Transferase</keyword>
<dbReference type="Pfam" id="PF04413">
    <property type="entry name" value="Glycos_transf_N"/>
    <property type="match status" value="1"/>
</dbReference>
<name>A0A382VQJ4_9ZZZZ</name>
<evidence type="ECO:0000313" key="3">
    <source>
        <dbReference type="EMBL" id="SVD48773.1"/>
    </source>
</evidence>
<dbReference type="Gene3D" id="3.40.50.2000">
    <property type="entry name" value="Glycogen Phosphorylase B"/>
    <property type="match status" value="1"/>
</dbReference>
<dbReference type="InterPro" id="IPR038107">
    <property type="entry name" value="Glycos_transf_N_sf"/>
</dbReference>
<dbReference type="GO" id="GO:0016740">
    <property type="term" value="F:transferase activity"/>
    <property type="evidence" value="ECO:0007669"/>
    <property type="project" value="UniProtKB-KW"/>
</dbReference>
<dbReference type="InterPro" id="IPR007507">
    <property type="entry name" value="Glycos_transf_N"/>
</dbReference>
<dbReference type="AlphaFoldDB" id="A0A382VQJ4"/>
<proteinExistence type="predicted"/>
<feature type="non-terminal residue" evidence="3">
    <location>
        <position position="283"/>
    </location>
</feature>
<reference evidence="3" key="1">
    <citation type="submission" date="2018-05" db="EMBL/GenBank/DDBJ databases">
        <authorList>
            <person name="Lanie J.A."/>
            <person name="Ng W.-L."/>
            <person name="Kazmierczak K.M."/>
            <person name="Andrzejewski T.M."/>
            <person name="Davidsen T.M."/>
            <person name="Wayne K.J."/>
            <person name="Tettelin H."/>
            <person name="Glass J.I."/>
            <person name="Rusch D."/>
            <person name="Podicherti R."/>
            <person name="Tsui H.-C.T."/>
            <person name="Winkler M.E."/>
        </authorList>
    </citation>
    <scope>NUCLEOTIDE SEQUENCE</scope>
</reference>